<evidence type="ECO:0000256" key="1">
    <source>
        <dbReference type="ARBA" id="ARBA00001946"/>
    </source>
</evidence>
<dbReference type="InterPro" id="IPR000160">
    <property type="entry name" value="GGDEF_dom"/>
</dbReference>
<dbReference type="InterPro" id="IPR050706">
    <property type="entry name" value="Cyclic-di-GMP_PDE-like"/>
</dbReference>
<accession>A0A486XTV1</accession>
<dbReference type="Gene3D" id="3.20.20.450">
    <property type="entry name" value="EAL domain"/>
    <property type="match status" value="1"/>
</dbReference>
<dbReference type="NCBIfam" id="TIGR00254">
    <property type="entry name" value="GGDEF"/>
    <property type="match status" value="1"/>
</dbReference>
<keyword evidence="2" id="KW-0812">Transmembrane</keyword>
<dbReference type="PROSITE" id="PS50887">
    <property type="entry name" value="GGDEF"/>
    <property type="match status" value="1"/>
</dbReference>
<protein>
    <submittedName>
        <fullName evidence="5">Diguanylate cyclase/phosphodiesterase (GGDEF &amp; EAL domains) with PAS/PAC sensor(S)</fullName>
    </submittedName>
</protein>
<dbReference type="Pfam" id="PF14827">
    <property type="entry name" value="dCache_3"/>
    <property type="match status" value="1"/>
</dbReference>
<dbReference type="SMART" id="SM00267">
    <property type="entry name" value="GGDEF"/>
    <property type="match status" value="1"/>
</dbReference>
<dbReference type="PANTHER" id="PTHR33121">
    <property type="entry name" value="CYCLIC DI-GMP PHOSPHODIESTERASE PDEF"/>
    <property type="match status" value="1"/>
</dbReference>
<sequence>MRYLSLSWKMLLLMLSMLLLLLTWFTSLSLLHMNDQFKRQQAQRKVQGQQYFQLYNRSAEQQLFSWMQSYAELQRLTRQQDFLQFAAVLPQQMESLQLNFALRQLALVGPQQQVLYQFGDGLALNNRELIQNTLTRQSPQSIIWCDTQCYKLLGLPLLNGAGEVAVLLMVTDLSDVMYNIHLTLGTDVALLSVDNDATQVQKVRLLQTSDKDLMQAIYSQLPPDLNIKSARSEGLVVELALQSYYLHLIALAPQNNNRHFLLMVEDVSADISDKLQYQRKILWVAAACFIAILLLILLISRRITRRILQLAASLPLLAQRRYQEFRQSSQIKPVWLQDELSTFNQSVLTLSYQLEDLDQQLADNTDRLQQMAMFDQLTGLANRNLLQYQLQQALLALNAYPGYVGLLFLDLDKFKTINNSRSHAVGDTLLLETARRLQSVAAETDIVCRFGGDEFAIVLPHLTDPEQVELMAQRVLAVFGAPFLLEQGAVSLSASIGVSIASNAEQSAEELIRRADLAMYQAKNNGRNCFYAFNEQMSSDLASRLLLEAELRKALELEQFRLFLQPKVDLRSGKLAGFEALLRWQHPERGLVPPDEFISVLEQAQLIVDVGYWVFERCCQLSIELSDLGLEHNVIALNLSADQFLQPELPQRFQQLLQQYQLHGEQFELELTESTLVSHVSQTLDVMHQLKALGFAFAIDDFGTGYSSLNYLKRMPVDTIKIDKSFVLGMLDNPSDYQIIVSTIAMVHKLGLHLVAEGVESEQHLAMLQQHQCDMVQGYYFSRPLPPAQLISFIREQVLQQNWPAALLIPPA</sequence>
<dbReference type="AlphaFoldDB" id="A0A486XTV1"/>
<dbReference type="CDD" id="cd01948">
    <property type="entry name" value="EAL"/>
    <property type="match status" value="1"/>
</dbReference>
<dbReference type="Gene3D" id="3.30.70.270">
    <property type="match status" value="1"/>
</dbReference>
<dbReference type="InterPro" id="IPR001633">
    <property type="entry name" value="EAL_dom"/>
</dbReference>
<keyword evidence="2" id="KW-1133">Transmembrane helix</keyword>
<dbReference type="SUPFAM" id="SSF141868">
    <property type="entry name" value="EAL domain-like"/>
    <property type="match status" value="1"/>
</dbReference>
<reference evidence="5" key="1">
    <citation type="submission" date="2019-04" db="EMBL/GenBank/DDBJ databases">
        <authorList>
            <person name="Brambilla D."/>
        </authorList>
    </citation>
    <scope>NUCLEOTIDE SEQUENCE</scope>
    <source>
        <strain evidence="5">BAL1</strain>
    </source>
</reference>
<dbReference type="SUPFAM" id="SSF55073">
    <property type="entry name" value="Nucleotide cyclase"/>
    <property type="match status" value="1"/>
</dbReference>
<keyword evidence="2" id="KW-0472">Membrane</keyword>
<dbReference type="InterPro" id="IPR035919">
    <property type="entry name" value="EAL_sf"/>
</dbReference>
<dbReference type="Pfam" id="PF00563">
    <property type="entry name" value="EAL"/>
    <property type="match status" value="1"/>
</dbReference>
<dbReference type="InterPro" id="IPR043128">
    <property type="entry name" value="Rev_trsase/Diguanyl_cyclase"/>
</dbReference>
<name>A0A486XTV1_9GAMM</name>
<dbReference type="InterPro" id="IPR029150">
    <property type="entry name" value="dCache_3"/>
</dbReference>
<evidence type="ECO:0000259" key="4">
    <source>
        <dbReference type="PROSITE" id="PS50887"/>
    </source>
</evidence>
<gene>
    <name evidence="5" type="ORF">BAL341_2911</name>
</gene>
<dbReference type="FunFam" id="3.30.70.270:FF:000001">
    <property type="entry name" value="Diguanylate cyclase domain protein"/>
    <property type="match status" value="1"/>
</dbReference>
<feature type="transmembrane region" description="Helical" evidence="2">
    <location>
        <begin position="281"/>
        <end position="299"/>
    </location>
</feature>
<dbReference type="GO" id="GO:0071111">
    <property type="term" value="F:cyclic-guanylate-specific phosphodiesterase activity"/>
    <property type="evidence" value="ECO:0007669"/>
    <property type="project" value="InterPro"/>
</dbReference>
<dbReference type="PROSITE" id="PS50883">
    <property type="entry name" value="EAL"/>
    <property type="match status" value="1"/>
</dbReference>
<dbReference type="Gene3D" id="6.10.340.10">
    <property type="match status" value="1"/>
</dbReference>
<feature type="domain" description="GGDEF" evidence="4">
    <location>
        <begin position="402"/>
        <end position="535"/>
    </location>
</feature>
<comment type="cofactor">
    <cofactor evidence="1">
        <name>Mg(2+)</name>
        <dbReference type="ChEBI" id="CHEBI:18420"/>
    </cofactor>
</comment>
<dbReference type="Pfam" id="PF00990">
    <property type="entry name" value="GGDEF"/>
    <property type="match status" value="1"/>
</dbReference>
<organism evidence="5">
    <name type="scientific">Rheinheimera sp. BAL341</name>
    <dbReference type="NCBI Taxonomy" id="1708203"/>
    <lineage>
        <taxon>Bacteria</taxon>
        <taxon>Pseudomonadati</taxon>
        <taxon>Pseudomonadota</taxon>
        <taxon>Gammaproteobacteria</taxon>
        <taxon>Chromatiales</taxon>
        <taxon>Chromatiaceae</taxon>
        <taxon>Rheinheimera</taxon>
    </lineage>
</organism>
<dbReference type="InterPro" id="IPR029787">
    <property type="entry name" value="Nucleotide_cyclase"/>
</dbReference>
<evidence type="ECO:0000259" key="3">
    <source>
        <dbReference type="PROSITE" id="PS50883"/>
    </source>
</evidence>
<feature type="domain" description="EAL" evidence="3">
    <location>
        <begin position="544"/>
        <end position="798"/>
    </location>
</feature>
<proteinExistence type="predicted"/>
<dbReference type="CDD" id="cd01949">
    <property type="entry name" value="GGDEF"/>
    <property type="match status" value="1"/>
</dbReference>
<evidence type="ECO:0000313" key="5">
    <source>
        <dbReference type="EMBL" id="VHO05825.1"/>
    </source>
</evidence>
<dbReference type="SMART" id="SM00052">
    <property type="entry name" value="EAL"/>
    <property type="match status" value="1"/>
</dbReference>
<evidence type="ECO:0000256" key="2">
    <source>
        <dbReference type="SAM" id="Phobius"/>
    </source>
</evidence>
<dbReference type="EMBL" id="CAAJGR010000006">
    <property type="protein sequence ID" value="VHO05825.1"/>
    <property type="molecule type" value="Genomic_DNA"/>
</dbReference>
<dbReference type="PANTHER" id="PTHR33121:SF70">
    <property type="entry name" value="SIGNALING PROTEIN YKOW"/>
    <property type="match status" value="1"/>
</dbReference>